<dbReference type="Gene3D" id="3.20.20.190">
    <property type="entry name" value="Phosphatidylinositol (PI) phosphodiesterase"/>
    <property type="match status" value="1"/>
</dbReference>
<reference evidence="4" key="1">
    <citation type="submission" date="2010-07" db="EMBL/GenBank/DDBJ databases">
        <title>The genome sequence of Gaeumannomyces graminis var. tritici strain R3-111a-1.</title>
        <authorList>
            <consortium name="The Broad Institute Genome Sequencing Platform"/>
            <person name="Ma L.-J."/>
            <person name="Dead R."/>
            <person name="Young S."/>
            <person name="Zeng Q."/>
            <person name="Koehrsen M."/>
            <person name="Alvarado L."/>
            <person name="Berlin A."/>
            <person name="Chapman S.B."/>
            <person name="Chen Z."/>
            <person name="Freedman E."/>
            <person name="Gellesch M."/>
            <person name="Goldberg J."/>
            <person name="Griggs A."/>
            <person name="Gujja S."/>
            <person name="Heilman E.R."/>
            <person name="Heiman D."/>
            <person name="Hepburn T."/>
            <person name="Howarth C."/>
            <person name="Jen D."/>
            <person name="Larson L."/>
            <person name="Mehta T."/>
            <person name="Neiman D."/>
            <person name="Pearson M."/>
            <person name="Roberts A."/>
            <person name="Saif S."/>
            <person name="Shea T."/>
            <person name="Shenoy N."/>
            <person name="Sisk P."/>
            <person name="Stolte C."/>
            <person name="Sykes S."/>
            <person name="Walk T."/>
            <person name="White J."/>
            <person name="Yandava C."/>
            <person name="Haas B."/>
            <person name="Nusbaum C."/>
            <person name="Birren B."/>
        </authorList>
    </citation>
    <scope>NUCLEOTIDE SEQUENCE [LARGE SCALE GENOMIC DNA]</scope>
    <source>
        <strain evidence="4">R3-111a-1</strain>
    </source>
</reference>
<dbReference type="STRING" id="644352.J3NKR6"/>
<dbReference type="OrthoDB" id="1046782at2759"/>
<dbReference type="GO" id="GO:0008081">
    <property type="term" value="F:phosphoric diester hydrolase activity"/>
    <property type="evidence" value="ECO:0007669"/>
    <property type="project" value="InterPro"/>
</dbReference>
<organism evidence="2">
    <name type="scientific">Gaeumannomyces tritici (strain R3-111a-1)</name>
    <name type="common">Wheat and barley take-all root rot fungus</name>
    <name type="synonym">Gaeumannomyces graminis var. tritici</name>
    <dbReference type="NCBI Taxonomy" id="644352"/>
    <lineage>
        <taxon>Eukaryota</taxon>
        <taxon>Fungi</taxon>
        <taxon>Dikarya</taxon>
        <taxon>Ascomycota</taxon>
        <taxon>Pezizomycotina</taxon>
        <taxon>Sordariomycetes</taxon>
        <taxon>Sordariomycetidae</taxon>
        <taxon>Magnaporthales</taxon>
        <taxon>Magnaporthaceae</taxon>
        <taxon>Gaeumannomyces</taxon>
    </lineage>
</organism>
<dbReference type="Proteomes" id="UP000006039">
    <property type="component" value="Unassembled WGS sequence"/>
</dbReference>
<dbReference type="EMBL" id="GL385395">
    <property type="protein sequence ID" value="EJT81883.1"/>
    <property type="molecule type" value="Genomic_DNA"/>
</dbReference>
<keyword evidence="4" id="KW-1185">Reference proteome</keyword>
<reference evidence="2" key="3">
    <citation type="submission" date="2010-09" db="EMBL/GenBank/DDBJ databases">
        <title>Annotation of Gaeumannomyces graminis var. tritici R3-111a-1.</title>
        <authorList>
            <consortium name="The Broad Institute Genome Sequencing Platform"/>
            <person name="Ma L.-J."/>
            <person name="Dead R."/>
            <person name="Young S.K."/>
            <person name="Zeng Q."/>
            <person name="Gargeya S."/>
            <person name="Fitzgerald M."/>
            <person name="Haas B."/>
            <person name="Abouelleil A."/>
            <person name="Alvarado L."/>
            <person name="Arachchi H.M."/>
            <person name="Berlin A."/>
            <person name="Brown A."/>
            <person name="Chapman S.B."/>
            <person name="Chen Z."/>
            <person name="Dunbar C."/>
            <person name="Freedman E."/>
            <person name="Gearin G."/>
            <person name="Gellesch M."/>
            <person name="Goldberg J."/>
            <person name="Griggs A."/>
            <person name="Gujja S."/>
            <person name="Heiman D."/>
            <person name="Howarth C."/>
            <person name="Larson L."/>
            <person name="Lui A."/>
            <person name="MacDonald P.J.P."/>
            <person name="Mehta T."/>
            <person name="Montmayeur A."/>
            <person name="Murphy C."/>
            <person name="Neiman D."/>
            <person name="Pearson M."/>
            <person name="Priest M."/>
            <person name="Roberts A."/>
            <person name="Saif S."/>
            <person name="Shea T."/>
            <person name="Shenoy N."/>
            <person name="Sisk P."/>
            <person name="Stolte C."/>
            <person name="Sykes S."/>
            <person name="Yandava C."/>
            <person name="Wortman J."/>
            <person name="Nusbaum C."/>
            <person name="Birren B."/>
        </authorList>
    </citation>
    <scope>NUCLEOTIDE SEQUENCE</scope>
    <source>
        <strain evidence="2">R3-111a-1</strain>
    </source>
</reference>
<dbReference type="CDD" id="cd08586">
    <property type="entry name" value="PI-PLCc_BcPLC_like"/>
    <property type="match status" value="1"/>
</dbReference>
<dbReference type="HOGENOM" id="CLU_024117_2_0_1"/>
<dbReference type="PROSITE" id="PS50007">
    <property type="entry name" value="PIPLC_X_DOMAIN"/>
    <property type="match status" value="1"/>
</dbReference>
<evidence type="ECO:0000259" key="1">
    <source>
        <dbReference type="SMART" id="SM00148"/>
    </source>
</evidence>
<reference evidence="2" key="2">
    <citation type="submission" date="2010-07" db="EMBL/GenBank/DDBJ databases">
        <authorList>
            <consortium name="The Broad Institute Genome Sequencing Platform"/>
            <consortium name="Broad Institute Genome Sequencing Center for Infectious Disease"/>
            <person name="Ma L.-J."/>
            <person name="Dead R."/>
            <person name="Young S."/>
            <person name="Zeng Q."/>
            <person name="Koehrsen M."/>
            <person name="Alvarado L."/>
            <person name="Berlin A."/>
            <person name="Chapman S.B."/>
            <person name="Chen Z."/>
            <person name="Freedman E."/>
            <person name="Gellesch M."/>
            <person name="Goldberg J."/>
            <person name="Griggs A."/>
            <person name="Gujja S."/>
            <person name="Heilman E.R."/>
            <person name="Heiman D."/>
            <person name="Hepburn T."/>
            <person name="Howarth C."/>
            <person name="Jen D."/>
            <person name="Larson L."/>
            <person name="Mehta T."/>
            <person name="Neiman D."/>
            <person name="Pearson M."/>
            <person name="Roberts A."/>
            <person name="Saif S."/>
            <person name="Shea T."/>
            <person name="Shenoy N."/>
            <person name="Sisk P."/>
            <person name="Stolte C."/>
            <person name="Sykes S."/>
            <person name="Walk T."/>
            <person name="White J."/>
            <person name="Yandava C."/>
            <person name="Haas B."/>
            <person name="Nusbaum C."/>
            <person name="Birren B."/>
        </authorList>
    </citation>
    <scope>NUCLEOTIDE SEQUENCE</scope>
    <source>
        <strain evidence="2">R3-111a-1</strain>
    </source>
</reference>
<dbReference type="GeneID" id="20342315"/>
<reference evidence="3" key="5">
    <citation type="submission" date="2018-04" db="UniProtKB">
        <authorList>
            <consortium name="EnsemblFungi"/>
        </authorList>
    </citation>
    <scope>IDENTIFICATION</scope>
    <source>
        <strain evidence="3">R3-111a-1</strain>
    </source>
</reference>
<dbReference type="RefSeq" id="XP_009217892.1">
    <property type="nucleotide sequence ID" value="XM_009219628.1"/>
</dbReference>
<dbReference type="InterPro" id="IPR017946">
    <property type="entry name" value="PLC-like_Pdiesterase_TIM-brl"/>
</dbReference>
<dbReference type="PANTHER" id="PTHR13593:SF113">
    <property type="entry name" value="SI:DKEY-266F7.9"/>
    <property type="match status" value="1"/>
</dbReference>
<evidence type="ECO:0000313" key="3">
    <source>
        <dbReference type="EnsemblFungi" id="EJT81883"/>
    </source>
</evidence>
<protein>
    <submittedName>
        <fullName evidence="2">1-phosphatidylinositol phosphodiesterase</fullName>
    </submittedName>
</protein>
<dbReference type="eggNOG" id="ENOG502RZSI">
    <property type="taxonomic scope" value="Eukaryota"/>
</dbReference>
<accession>J3NKR6</accession>
<dbReference type="InterPro" id="IPR051057">
    <property type="entry name" value="PI-PLC_domain"/>
</dbReference>
<dbReference type="VEuPathDB" id="FungiDB:GGTG_01857"/>
<dbReference type="AlphaFoldDB" id="J3NKR6"/>
<dbReference type="EnsemblFungi" id="EJT81883">
    <property type="protein sequence ID" value="EJT81883"/>
    <property type="gene ID" value="GGTG_01857"/>
</dbReference>
<dbReference type="SMART" id="SM00148">
    <property type="entry name" value="PLCXc"/>
    <property type="match status" value="1"/>
</dbReference>
<dbReference type="PANTHER" id="PTHR13593">
    <property type="match status" value="1"/>
</dbReference>
<proteinExistence type="predicted"/>
<dbReference type="GO" id="GO:0006629">
    <property type="term" value="P:lipid metabolic process"/>
    <property type="evidence" value="ECO:0007669"/>
    <property type="project" value="InterPro"/>
</dbReference>
<dbReference type="Pfam" id="PF00388">
    <property type="entry name" value="PI-PLC-X"/>
    <property type="match status" value="1"/>
</dbReference>
<name>J3NKR6_GAET3</name>
<dbReference type="SUPFAM" id="SSF51695">
    <property type="entry name" value="PLC-like phosphodiesterases"/>
    <property type="match status" value="1"/>
</dbReference>
<dbReference type="InterPro" id="IPR000909">
    <property type="entry name" value="PLipase_C_PInositol-sp_X_dom"/>
</dbReference>
<gene>
    <name evidence="3" type="primary">20342315</name>
    <name evidence="2" type="ORF">GGTG_01857</name>
</gene>
<evidence type="ECO:0000313" key="4">
    <source>
        <dbReference type="Proteomes" id="UP000006039"/>
    </source>
</evidence>
<sequence>MVALTIRNLTTTPLELRRIERFHGEPVPGEGIKRVASKITSIFNASSHTPPGVCGVSLKPGKGWVRAQEFYEGARHLPVAPFEARATGVRAADPGGREVARLFFRQPGTENRWSVDCPGPSHRSLVMRREAGGDDESGGPAEFTVIYSLEHGHLTVLSSGGLAHWMRELRDEFPLSMLSIPGTHNSPTCYKALPSVRCQAVGVREQLDNGVRYLDVRVSCSPDSDDLTLVHAAFPVSLTGSKYLHDLLAECYAFLDENPREALIMSLKREGTGKGTDGDMSRHLSDRYCGRDDARRWFTDSRIPTLGEVRGRIVLLRRFWIDDSLKGHNDGRGFAMDGEHWPDNCDDGTVGSGLIRVQDFYEMDQSTNIDKKTELARAQLERASEQLGHYHGMPDAPEQLPGPNPLFVNFLTASNFFSASCWPEKIAAKVNPAIIEYLCMRHGDHGKGPNQLAVGDSATGIVITDWVGKDGDWDLIRAIVGWNARLQLK</sequence>
<evidence type="ECO:0000313" key="2">
    <source>
        <dbReference type="EMBL" id="EJT81883.1"/>
    </source>
</evidence>
<reference evidence="3" key="4">
    <citation type="journal article" date="2015" name="G3 (Bethesda)">
        <title>Genome sequences of three phytopathogenic species of the Magnaporthaceae family of fungi.</title>
        <authorList>
            <person name="Okagaki L.H."/>
            <person name="Nunes C.C."/>
            <person name="Sailsbery J."/>
            <person name="Clay B."/>
            <person name="Brown D."/>
            <person name="John T."/>
            <person name="Oh Y."/>
            <person name="Young N."/>
            <person name="Fitzgerald M."/>
            <person name="Haas B.J."/>
            <person name="Zeng Q."/>
            <person name="Young S."/>
            <person name="Adiconis X."/>
            <person name="Fan L."/>
            <person name="Levin J.Z."/>
            <person name="Mitchell T.K."/>
            <person name="Okubara P.A."/>
            <person name="Farman M.L."/>
            <person name="Kohn L.M."/>
            <person name="Birren B."/>
            <person name="Ma L.-J."/>
            <person name="Dean R.A."/>
        </authorList>
    </citation>
    <scope>NUCLEOTIDE SEQUENCE</scope>
    <source>
        <strain evidence="3">R3-111a-1</strain>
    </source>
</reference>
<feature type="domain" description="Phosphatidylinositol-specific phospholipase C X" evidence="1">
    <location>
        <begin position="171"/>
        <end position="318"/>
    </location>
</feature>